<dbReference type="PANTHER" id="PTHR12243">
    <property type="entry name" value="MADF DOMAIN TRANSCRIPTION FACTOR"/>
    <property type="match status" value="1"/>
</dbReference>
<evidence type="ECO:0000313" key="2">
    <source>
        <dbReference type="EMBL" id="KAH7944729.1"/>
    </source>
</evidence>
<dbReference type="Proteomes" id="UP000821866">
    <property type="component" value="Unassembled WGS sequence"/>
</dbReference>
<sequence length="84" mass="9898">MDTSSRESRNQRWTSDKETRLITLYERHQLLWDSRHPHYRDRDRRERAMSNIAQGLQDEFDEDALHANAAVATGLRNELDASVS</sequence>
<proteinExistence type="predicted"/>
<evidence type="ECO:0000313" key="3">
    <source>
        <dbReference type="Proteomes" id="UP000821866"/>
    </source>
</evidence>
<dbReference type="InterPro" id="IPR039353">
    <property type="entry name" value="TF_Adf1"/>
</dbReference>
<feature type="domain" description="MADF" evidence="1">
    <location>
        <begin position="20"/>
        <end position="84"/>
    </location>
</feature>
<dbReference type="InterPro" id="IPR006578">
    <property type="entry name" value="MADF-dom"/>
</dbReference>
<gene>
    <name evidence="2" type="ORF">HPB51_028555</name>
</gene>
<comment type="caution">
    <text evidence="2">The sequence shown here is derived from an EMBL/GenBank/DDBJ whole genome shotgun (WGS) entry which is preliminary data.</text>
</comment>
<dbReference type="AlphaFoldDB" id="A0A9J6CWQ4"/>
<dbReference type="PROSITE" id="PS51029">
    <property type="entry name" value="MADF"/>
    <property type="match status" value="1"/>
</dbReference>
<keyword evidence="3" id="KW-1185">Reference proteome</keyword>
<protein>
    <recommendedName>
        <fullName evidence="1">MADF domain-containing protein</fullName>
    </recommendedName>
</protein>
<reference evidence="2" key="2">
    <citation type="submission" date="2021-09" db="EMBL/GenBank/DDBJ databases">
        <authorList>
            <person name="Jia N."/>
            <person name="Wang J."/>
            <person name="Shi W."/>
            <person name="Du L."/>
            <person name="Sun Y."/>
            <person name="Zhan W."/>
            <person name="Jiang J."/>
            <person name="Wang Q."/>
            <person name="Zhang B."/>
            <person name="Ji P."/>
            <person name="Sakyi L.B."/>
            <person name="Cui X."/>
            <person name="Yuan T."/>
            <person name="Jiang B."/>
            <person name="Yang W."/>
            <person name="Lam T.T.-Y."/>
            <person name="Chang Q."/>
            <person name="Ding S."/>
            <person name="Wang X."/>
            <person name="Zhu J."/>
            <person name="Ruan X."/>
            <person name="Zhao L."/>
            <person name="Wei J."/>
            <person name="Que T."/>
            <person name="Du C."/>
            <person name="Cheng J."/>
            <person name="Dai P."/>
            <person name="Han X."/>
            <person name="Huang E."/>
            <person name="Gao Y."/>
            <person name="Liu J."/>
            <person name="Shao H."/>
            <person name="Ye R."/>
            <person name="Li L."/>
            <person name="Wei W."/>
            <person name="Wang X."/>
            <person name="Wang C."/>
            <person name="Huo Q."/>
            <person name="Li W."/>
            <person name="Guo W."/>
            <person name="Chen H."/>
            <person name="Chen S."/>
            <person name="Zhou L."/>
            <person name="Zhou L."/>
            <person name="Ni X."/>
            <person name="Tian J."/>
            <person name="Zhou Y."/>
            <person name="Sheng Y."/>
            <person name="Liu T."/>
            <person name="Pan Y."/>
            <person name="Xia L."/>
            <person name="Li J."/>
            <person name="Zhao F."/>
            <person name="Cao W."/>
        </authorList>
    </citation>
    <scope>NUCLEOTIDE SEQUENCE</scope>
    <source>
        <strain evidence="2">Rmic-2018</strain>
        <tissue evidence="2">Larvae</tissue>
    </source>
</reference>
<name>A0A9J6CWQ4_RHIMP</name>
<dbReference type="PANTHER" id="PTHR12243:SF67">
    <property type="entry name" value="COREPRESSOR OF PANGOLIN, ISOFORM A-RELATED"/>
    <property type="match status" value="1"/>
</dbReference>
<dbReference type="Pfam" id="PF10545">
    <property type="entry name" value="MADF_DNA_bdg"/>
    <property type="match status" value="1"/>
</dbReference>
<organism evidence="2 3">
    <name type="scientific">Rhipicephalus microplus</name>
    <name type="common">Cattle tick</name>
    <name type="synonym">Boophilus microplus</name>
    <dbReference type="NCBI Taxonomy" id="6941"/>
    <lineage>
        <taxon>Eukaryota</taxon>
        <taxon>Metazoa</taxon>
        <taxon>Ecdysozoa</taxon>
        <taxon>Arthropoda</taxon>
        <taxon>Chelicerata</taxon>
        <taxon>Arachnida</taxon>
        <taxon>Acari</taxon>
        <taxon>Parasitiformes</taxon>
        <taxon>Ixodida</taxon>
        <taxon>Ixodoidea</taxon>
        <taxon>Ixodidae</taxon>
        <taxon>Rhipicephalinae</taxon>
        <taxon>Rhipicephalus</taxon>
        <taxon>Boophilus</taxon>
    </lineage>
</organism>
<accession>A0A9J6CWQ4</accession>
<reference evidence="2" key="1">
    <citation type="journal article" date="2020" name="Cell">
        <title>Large-Scale Comparative Analyses of Tick Genomes Elucidate Their Genetic Diversity and Vector Capacities.</title>
        <authorList>
            <consortium name="Tick Genome and Microbiome Consortium (TIGMIC)"/>
            <person name="Jia N."/>
            <person name="Wang J."/>
            <person name="Shi W."/>
            <person name="Du L."/>
            <person name="Sun Y."/>
            <person name="Zhan W."/>
            <person name="Jiang J.F."/>
            <person name="Wang Q."/>
            <person name="Zhang B."/>
            <person name="Ji P."/>
            <person name="Bell-Sakyi L."/>
            <person name="Cui X.M."/>
            <person name="Yuan T.T."/>
            <person name="Jiang B.G."/>
            <person name="Yang W.F."/>
            <person name="Lam T.T."/>
            <person name="Chang Q.C."/>
            <person name="Ding S.J."/>
            <person name="Wang X.J."/>
            <person name="Zhu J.G."/>
            <person name="Ruan X.D."/>
            <person name="Zhao L."/>
            <person name="Wei J.T."/>
            <person name="Ye R.Z."/>
            <person name="Que T.C."/>
            <person name="Du C.H."/>
            <person name="Zhou Y.H."/>
            <person name="Cheng J.X."/>
            <person name="Dai P.F."/>
            <person name="Guo W.B."/>
            <person name="Han X.H."/>
            <person name="Huang E.J."/>
            <person name="Li L.F."/>
            <person name="Wei W."/>
            <person name="Gao Y.C."/>
            <person name="Liu J.Z."/>
            <person name="Shao H.Z."/>
            <person name="Wang X."/>
            <person name="Wang C.C."/>
            <person name="Yang T.C."/>
            <person name="Huo Q.B."/>
            <person name="Li W."/>
            <person name="Chen H.Y."/>
            <person name="Chen S.E."/>
            <person name="Zhou L.G."/>
            <person name="Ni X.B."/>
            <person name="Tian J.H."/>
            <person name="Sheng Y."/>
            <person name="Liu T."/>
            <person name="Pan Y.S."/>
            <person name="Xia L.Y."/>
            <person name="Li J."/>
            <person name="Zhao F."/>
            <person name="Cao W.C."/>
        </authorList>
    </citation>
    <scope>NUCLEOTIDE SEQUENCE</scope>
    <source>
        <strain evidence="2">Rmic-2018</strain>
    </source>
</reference>
<dbReference type="EMBL" id="JABSTU010005345">
    <property type="protein sequence ID" value="KAH7944729.1"/>
    <property type="molecule type" value="Genomic_DNA"/>
</dbReference>
<evidence type="ECO:0000259" key="1">
    <source>
        <dbReference type="PROSITE" id="PS51029"/>
    </source>
</evidence>